<protein>
    <submittedName>
        <fullName evidence="1">Uncharacterized protein</fullName>
    </submittedName>
</protein>
<feature type="non-terminal residue" evidence="1">
    <location>
        <position position="1"/>
    </location>
</feature>
<gene>
    <name evidence="1" type="ORF">BSL78_11824</name>
</gene>
<evidence type="ECO:0000313" key="2">
    <source>
        <dbReference type="Proteomes" id="UP000230750"/>
    </source>
</evidence>
<dbReference type="EMBL" id="MRZV01000380">
    <property type="protein sequence ID" value="PIK51304.1"/>
    <property type="molecule type" value="Genomic_DNA"/>
</dbReference>
<evidence type="ECO:0000313" key="1">
    <source>
        <dbReference type="EMBL" id="PIK51304.1"/>
    </source>
</evidence>
<accession>A0A2G8KTH2</accession>
<name>A0A2G8KTH2_STIJA</name>
<sequence length="92" mass="9776">LASIACRCNLLAVGLTDSEAKTFIKIITTNPVEVVVNLSFGVEGRAAIGFSTEGKCYFIVCTILRTRIYDCNDLAGDPMTSSANNLGNNLDA</sequence>
<dbReference type="AlphaFoldDB" id="A0A2G8KTH2"/>
<reference evidence="1 2" key="1">
    <citation type="journal article" date="2017" name="PLoS Biol.">
        <title>The sea cucumber genome provides insights into morphological evolution and visceral regeneration.</title>
        <authorList>
            <person name="Zhang X."/>
            <person name="Sun L."/>
            <person name="Yuan J."/>
            <person name="Sun Y."/>
            <person name="Gao Y."/>
            <person name="Zhang L."/>
            <person name="Li S."/>
            <person name="Dai H."/>
            <person name="Hamel J.F."/>
            <person name="Liu C."/>
            <person name="Yu Y."/>
            <person name="Liu S."/>
            <person name="Lin W."/>
            <person name="Guo K."/>
            <person name="Jin S."/>
            <person name="Xu P."/>
            <person name="Storey K.B."/>
            <person name="Huan P."/>
            <person name="Zhang T."/>
            <person name="Zhou Y."/>
            <person name="Zhang J."/>
            <person name="Lin C."/>
            <person name="Li X."/>
            <person name="Xing L."/>
            <person name="Huo D."/>
            <person name="Sun M."/>
            <person name="Wang L."/>
            <person name="Mercier A."/>
            <person name="Li F."/>
            <person name="Yang H."/>
            <person name="Xiang J."/>
        </authorList>
    </citation>
    <scope>NUCLEOTIDE SEQUENCE [LARGE SCALE GENOMIC DNA]</scope>
    <source>
        <strain evidence="1">Shaxun</strain>
        <tissue evidence="1">Muscle</tissue>
    </source>
</reference>
<comment type="caution">
    <text evidence="1">The sequence shown here is derived from an EMBL/GenBank/DDBJ whole genome shotgun (WGS) entry which is preliminary data.</text>
</comment>
<keyword evidence="2" id="KW-1185">Reference proteome</keyword>
<dbReference type="Proteomes" id="UP000230750">
    <property type="component" value="Unassembled WGS sequence"/>
</dbReference>
<organism evidence="1 2">
    <name type="scientific">Stichopus japonicus</name>
    <name type="common">Sea cucumber</name>
    <dbReference type="NCBI Taxonomy" id="307972"/>
    <lineage>
        <taxon>Eukaryota</taxon>
        <taxon>Metazoa</taxon>
        <taxon>Echinodermata</taxon>
        <taxon>Eleutherozoa</taxon>
        <taxon>Echinozoa</taxon>
        <taxon>Holothuroidea</taxon>
        <taxon>Aspidochirotacea</taxon>
        <taxon>Aspidochirotida</taxon>
        <taxon>Stichopodidae</taxon>
        <taxon>Apostichopus</taxon>
    </lineage>
</organism>
<proteinExistence type="predicted"/>